<sequence>MKEERSGHGTHRRMLRERIHNSNNRAITIIVAQPEHCNGIYLYYARQMRQLCLSTSNYGNEKGTGYRAIRVGSN</sequence>
<evidence type="ECO:0000313" key="1">
    <source>
        <dbReference type="EMBL" id="MPC88591.1"/>
    </source>
</evidence>
<evidence type="ECO:0000313" key="2">
    <source>
        <dbReference type="Proteomes" id="UP000324222"/>
    </source>
</evidence>
<gene>
    <name evidence="1" type="ORF">E2C01_083506</name>
</gene>
<name>A0A5B7ISM4_PORTR</name>
<protein>
    <submittedName>
        <fullName evidence="1">Uncharacterized protein</fullName>
    </submittedName>
</protein>
<dbReference type="Proteomes" id="UP000324222">
    <property type="component" value="Unassembled WGS sequence"/>
</dbReference>
<accession>A0A5B7ISM4</accession>
<proteinExistence type="predicted"/>
<dbReference type="EMBL" id="VSRR010078266">
    <property type="protein sequence ID" value="MPC88591.1"/>
    <property type="molecule type" value="Genomic_DNA"/>
</dbReference>
<dbReference type="AlphaFoldDB" id="A0A5B7ISM4"/>
<reference evidence="1 2" key="1">
    <citation type="submission" date="2019-05" db="EMBL/GenBank/DDBJ databases">
        <title>Another draft genome of Portunus trituberculatus and its Hox gene families provides insights of decapod evolution.</title>
        <authorList>
            <person name="Jeong J.-H."/>
            <person name="Song I."/>
            <person name="Kim S."/>
            <person name="Choi T."/>
            <person name="Kim D."/>
            <person name="Ryu S."/>
            <person name="Kim W."/>
        </authorList>
    </citation>
    <scope>NUCLEOTIDE SEQUENCE [LARGE SCALE GENOMIC DNA]</scope>
    <source>
        <tissue evidence="1">Muscle</tissue>
    </source>
</reference>
<keyword evidence="2" id="KW-1185">Reference proteome</keyword>
<comment type="caution">
    <text evidence="1">The sequence shown here is derived from an EMBL/GenBank/DDBJ whole genome shotgun (WGS) entry which is preliminary data.</text>
</comment>
<organism evidence="1 2">
    <name type="scientific">Portunus trituberculatus</name>
    <name type="common">Swimming crab</name>
    <name type="synonym">Neptunus trituberculatus</name>
    <dbReference type="NCBI Taxonomy" id="210409"/>
    <lineage>
        <taxon>Eukaryota</taxon>
        <taxon>Metazoa</taxon>
        <taxon>Ecdysozoa</taxon>
        <taxon>Arthropoda</taxon>
        <taxon>Crustacea</taxon>
        <taxon>Multicrustacea</taxon>
        <taxon>Malacostraca</taxon>
        <taxon>Eumalacostraca</taxon>
        <taxon>Eucarida</taxon>
        <taxon>Decapoda</taxon>
        <taxon>Pleocyemata</taxon>
        <taxon>Brachyura</taxon>
        <taxon>Eubrachyura</taxon>
        <taxon>Portunoidea</taxon>
        <taxon>Portunidae</taxon>
        <taxon>Portuninae</taxon>
        <taxon>Portunus</taxon>
    </lineage>
</organism>